<sequence>MADIPSELLHIVAAHLDTLSYFSCLRVCRSWSAFFTSYAWRTIDGGTDIWQRFIEHSSLYVSLQKNRHFIRGLVIRQRKLLLFALAARLTEITSLVVIGPFGDGDDSPQHRKYPLNQIRLAIPESAFRPQKQPNFLAVLHQSRLCWQLVLDNPGLTKLDFRDAPICKAASMARSPELRASWLHIFKGLRDARYLEMRNGDDEVLSKLGSFYPKIEHFGHWGQSGGALDTMEMGYSKTLRVLELKNAVRYRHYREIIMAFPNLQRLHVERCTSPLEVNSAALEEFVHAKLEVLKIQDPSDLRLVKVRFSNIRKIHSGVFDASLAENLVESQPTLEHLILTCPQYYTTFYRPNVGPTELPRPSVGLKEFEWTGQHRSNCMNMSMLLPRLSHLVRLDIGIIMASDFEIIPRTCHLLEHMQFDLQGRAYQGMGDLFTKCPYLKTCLGLNHVIRASDMTDNLQPWTCLGIQELDLEIFDVDRLSREEERILDVMQIEGRTEPKDEQEQSAISSRELSTENQSLVCRRLGRCTELTHLHLGVEVHTTYLGSMEASEVTTHFKSQLAGGMSYRGLREGPVYSKTLELSLESGLAELGTLRGLEDLGLSYVNHRIGVDEMEWMSQNWSLKVVSGIWGYYTRGNQDADNINERAGSFLNLIPDHDSDTNTR</sequence>
<dbReference type="EMBL" id="JAAAIM010000163">
    <property type="protein sequence ID" value="KAG0293268.1"/>
    <property type="molecule type" value="Genomic_DNA"/>
</dbReference>
<dbReference type="Gene3D" id="3.80.10.10">
    <property type="entry name" value="Ribonuclease Inhibitor"/>
    <property type="match status" value="1"/>
</dbReference>
<organism evidence="3 4">
    <name type="scientific">Linnemannia gamsii</name>
    <dbReference type="NCBI Taxonomy" id="64522"/>
    <lineage>
        <taxon>Eukaryota</taxon>
        <taxon>Fungi</taxon>
        <taxon>Fungi incertae sedis</taxon>
        <taxon>Mucoromycota</taxon>
        <taxon>Mortierellomycotina</taxon>
        <taxon>Mortierellomycetes</taxon>
        <taxon>Mortierellales</taxon>
        <taxon>Mortierellaceae</taxon>
        <taxon>Linnemannia</taxon>
    </lineage>
</organism>
<feature type="region of interest" description="Disordered" evidence="1">
    <location>
        <begin position="491"/>
        <end position="510"/>
    </location>
</feature>
<comment type="caution">
    <text evidence="3">The sequence shown here is derived from an EMBL/GenBank/DDBJ whole genome shotgun (WGS) entry which is preliminary data.</text>
</comment>
<dbReference type="SMART" id="SM00256">
    <property type="entry name" value="FBOX"/>
    <property type="match status" value="1"/>
</dbReference>
<dbReference type="PROSITE" id="PS50181">
    <property type="entry name" value="FBOX"/>
    <property type="match status" value="1"/>
</dbReference>
<proteinExistence type="predicted"/>
<name>A0ABQ7K8C7_9FUNG</name>
<feature type="domain" description="F-box" evidence="2">
    <location>
        <begin position="1"/>
        <end position="53"/>
    </location>
</feature>
<reference evidence="3 4" key="1">
    <citation type="journal article" date="2020" name="Fungal Divers.">
        <title>Resolving the Mortierellaceae phylogeny through synthesis of multi-gene phylogenetics and phylogenomics.</title>
        <authorList>
            <person name="Vandepol N."/>
            <person name="Liber J."/>
            <person name="Desiro A."/>
            <person name="Na H."/>
            <person name="Kennedy M."/>
            <person name="Barry K."/>
            <person name="Grigoriev I.V."/>
            <person name="Miller A.N."/>
            <person name="O'Donnell K."/>
            <person name="Stajich J.E."/>
            <person name="Bonito G."/>
        </authorList>
    </citation>
    <scope>NUCLEOTIDE SEQUENCE [LARGE SCALE GENOMIC DNA]</scope>
    <source>
        <strain evidence="3 4">AD045</strain>
    </source>
</reference>
<dbReference type="InterPro" id="IPR036047">
    <property type="entry name" value="F-box-like_dom_sf"/>
</dbReference>
<evidence type="ECO:0000256" key="1">
    <source>
        <dbReference type="SAM" id="MobiDB-lite"/>
    </source>
</evidence>
<dbReference type="Proteomes" id="UP001194696">
    <property type="component" value="Unassembled WGS sequence"/>
</dbReference>
<evidence type="ECO:0000259" key="2">
    <source>
        <dbReference type="PROSITE" id="PS50181"/>
    </source>
</evidence>
<evidence type="ECO:0000313" key="4">
    <source>
        <dbReference type="Proteomes" id="UP001194696"/>
    </source>
</evidence>
<dbReference type="InterPro" id="IPR032675">
    <property type="entry name" value="LRR_dom_sf"/>
</dbReference>
<accession>A0ABQ7K8C7</accession>
<keyword evidence="4" id="KW-1185">Reference proteome</keyword>
<gene>
    <name evidence="3" type="ORF">BGZ96_003087</name>
</gene>
<evidence type="ECO:0000313" key="3">
    <source>
        <dbReference type="EMBL" id="KAG0293268.1"/>
    </source>
</evidence>
<dbReference type="SUPFAM" id="SSF52047">
    <property type="entry name" value="RNI-like"/>
    <property type="match status" value="1"/>
</dbReference>
<dbReference type="Pfam" id="PF12937">
    <property type="entry name" value="F-box-like"/>
    <property type="match status" value="1"/>
</dbReference>
<dbReference type="InterPro" id="IPR001810">
    <property type="entry name" value="F-box_dom"/>
</dbReference>
<dbReference type="CDD" id="cd09917">
    <property type="entry name" value="F-box_SF"/>
    <property type="match status" value="1"/>
</dbReference>
<protein>
    <recommendedName>
        <fullName evidence="2">F-box domain-containing protein</fullName>
    </recommendedName>
</protein>
<dbReference type="SUPFAM" id="SSF81383">
    <property type="entry name" value="F-box domain"/>
    <property type="match status" value="1"/>
</dbReference>